<dbReference type="Proteomes" id="UP000010146">
    <property type="component" value="Unassembled WGS sequence"/>
</dbReference>
<protein>
    <recommendedName>
        <fullName evidence="3">Ribbon-helix-helix protein CopG domain-containing protein</fullName>
    </recommendedName>
</protein>
<proteinExistence type="predicted"/>
<organism evidence="1 2">
    <name type="scientific">Caldanaerobacter subterraneus subsp. pacificus DSM 12653</name>
    <dbReference type="NCBI Taxonomy" id="391606"/>
    <lineage>
        <taxon>Bacteria</taxon>
        <taxon>Bacillati</taxon>
        <taxon>Bacillota</taxon>
        <taxon>Clostridia</taxon>
        <taxon>Thermoanaerobacterales</taxon>
        <taxon>Thermoanaerobacteraceae</taxon>
        <taxon>Caldanaerobacter</taxon>
    </lineage>
</organism>
<evidence type="ECO:0000313" key="2">
    <source>
        <dbReference type="Proteomes" id="UP000010146"/>
    </source>
</evidence>
<reference evidence="1 2" key="2">
    <citation type="journal article" date="2015" name="BMC Genomics">
        <title>Analysis of three genomes within the thermophilic bacterial species Caldanaerobacter subterraneus with a focus on carbon monoxide dehydrogenase evolution and hydrolase diversity.</title>
        <authorList>
            <person name="Sant'Anna F.H."/>
            <person name="Lebedinsky A.V."/>
            <person name="Sokolova T.G."/>
            <person name="Robb F.T."/>
            <person name="Gonzalez J.M."/>
        </authorList>
    </citation>
    <scope>NUCLEOTIDE SEQUENCE [LARGE SCALE GENOMIC DNA]</scope>
    <source>
        <strain evidence="1 2">DSM 12653</strain>
    </source>
</reference>
<gene>
    <name evidence="1" type="ORF">CDSM653_02196</name>
</gene>
<name>A0A0F5PJL7_9THEO</name>
<evidence type="ECO:0008006" key="3">
    <source>
        <dbReference type="Google" id="ProtNLM"/>
    </source>
</evidence>
<evidence type="ECO:0000313" key="1">
    <source>
        <dbReference type="EMBL" id="KKC28810.1"/>
    </source>
</evidence>
<dbReference type="EMBL" id="ABXP02000115">
    <property type="protein sequence ID" value="KKC28810.1"/>
    <property type="molecule type" value="Genomic_DNA"/>
</dbReference>
<sequence>MLLKKVTVYLSEDTYEVLNNMSSRRKESMSLIARKILEKGLKEESAQDGIDAVTEAVRKAMRDVLRPTEDRLAKLMAKAAVAAATAMYMNVQTIADLGKHNAVEIYNEARVKAAAYLKERDDNE</sequence>
<accession>A0A0F5PJL7</accession>
<dbReference type="AlphaFoldDB" id="A0A0F5PJL7"/>
<reference evidence="2" key="3">
    <citation type="submission" date="2015-02" db="EMBL/GenBank/DDBJ databases">
        <title>Genome analysis of three genomes within the thermophilic hydrogenogenic bacterial species Caldanaerobacter subterraneus.</title>
        <authorList>
            <person name="Sant'Anna F.H."/>
            <person name="Lebedinsky A."/>
            <person name="Sokolova T."/>
            <person name="Robb F.T."/>
            <person name="Gonzalez J.M."/>
        </authorList>
    </citation>
    <scope>NUCLEOTIDE SEQUENCE [LARGE SCALE GENOMIC DNA]</scope>
    <source>
        <strain evidence="2">DSM 12653</strain>
    </source>
</reference>
<comment type="caution">
    <text evidence="1">The sequence shown here is derived from an EMBL/GenBank/DDBJ whole genome shotgun (WGS) entry which is preliminary data.</text>
</comment>
<reference evidence="1 2" key="1">
    <citation type="submission" date="2008-07" db="EMBL/GenBank/DDBJ databases">
        <authorList>
            <person name="Gonzalez J."/>
            <person name="Sokolova T."/>
            <person name="Ferriera S."/>
            <person name="Johnson J."/>
            <person name="Kravitz S."/>
            <person name="Beeson K."/>
            <person name="Sutton G."/>
            <person name="Rogers Y.-H."/>
            <person name="Friedman R."/>
            <person name="Frazier M."/>
            <person name="Venter J.C."/>
        </authorList>
    </citation>
    <scope>NUCLEOTIDE SEQUENCE [LARGE SCALE GENOMIC DNA]</scope>
    <source>
        <strain evidence="1 2">DSM 12653</strain>
    </source>
</reference>